<dbReference type="Proteomes" id="UP000483839">
    <property type="component" value="Unassembled WGS sequence"/>
</dbReference>
<feature type="domain" description="TcaA 4th" evidence="1">
    <location>
        <begin position="197"/>
        <end position="266"/>
    </location>
</feature>
<evidence type="ECO:0000313" key="3">
    <source>
        <dbReference type="Proteomes" id="UP000483839"/>
    </source>
</evidence>
<comment type="caution">
    <text evidence="2">The sequence shown here is derived from an EMBL/GenBank/DDBJ whole genome shotgun (WGS) entry which is preliminary data.</text>
</comment>
<gene>
    <name evidence="2" type="ORF">GKS16_09635</name>
</gene>
<protein>
    <recommendedName>
        <fullName evidence="1">TcaA 4th domain-containing protein</fullName>
    </recommendedName>
</protein>
<name>A0A6L6GCX0_STRUB</name>
<sequence length="545" mass="60361">MKKIFQRKWFKRTSIVLGILLVALIALGSFYYSKSAVIDRYVVAKSKKNGGSFENIKAFLVWDDTDEIITNDQAAFASFTPLPKSEISSLKKELKSATASDPVYIKSIGHRFWIFPDYRVAMKPMSLTLKTNVPNMDLLLNQKKVATSNSENFTTELKRLPIADYSASINGTYKDKKIKVTKKYDGQKPVLDLSVTFKNFTVSSNLTEGELYFDEDRVGTLKNGQYQVTDYPITNGSKAFVKRNFPDGELKSEKVDLAGVAEGSELKLTVDNLLDRTKAGEYLLAAFNQLMAYTSSRQDPTTVADVFENGINNDFYKGLKESVKAKLETDSRKASSFAIPNVALNAMTQVGKESYLLDFAATYDFAYPKETDPEKGSSGNIIQELSGQLTLKKSGDRYVISQAGTKNISVTSEKNNIKKPSLLPDGIVGTWKGTKDDITYTLTISEDGTVTRHIDFKDPKKADESRTAKITKTEEKNPGDFQVIITPETDSSILIIGGGIGGANIKYAYGLHLDGNQLTPIIWQTGMDKDFDFSKPAPGLPLTKQ</sequence>
<dbReference type="InterPro" id="IPR054530">
    <property type="entry name" value="TcaA_4th"/>
</dbReference>
<evidence type="ECO:0000259" key="1">
    <source>
        <dbReference type="Pfam" id="PF22820"/>
    </source>
</evidence>
<organism evidence="2 3">
    <name type="scientific">Streptococcus uberis</name>
    <dbReference type="NCBI Taxonomy" id="1349"/>
    <lineage>
        <taxon>Bacteria</taxon>
        <taxon>Bacillati</taxon>
        <taxon>Bacillota</taxon>
        <taxon>Bacilli</taxon>
        <taxon>Lactobacillales</taxon>
        <taxon>Streptococcaceae</taxon>
        <taxon>Streptococcus</taxon>
    </lineage>
</organism>
<evidence type="ECO:0000313" key="2">
    <source>
        <dbReference type="EMBL" id="MTD02526.1"/>
    </source>
</evidence>
<dbReference type="Pfam" id="PF22820">
    <property type="entry name" value="TcaA_3rd_4th"/>
    <property type="match status" value="1"/>
</dbReference>
<dbReference type="AlphaFoldDB" id="A0A6L6GCX0"/>
<dbReference type="EMBL" id="WLXI01000064">
    <property type="protein sequence ID" value="MTD02526.1"/>
    <property type="molecule type" value="Genomic_DNA"/>
</dbReference>
<reference evidence="2 3" key="1">
    <citation type="submission" date="2019-11" db="EMBL/GenBank/DDBJ databases">
        <title>Streptococcus uberis isolated from clinical mastitis cases on a southeastern Queensland dairy.</title>
        <authorList>
            <person name="Workentine M.L."/>
            <person name="Price R."/>
            <person name="Olchowy T."/>
        </authorList>
    </citation>
    <scope>NUCLEOTIDE SEQUENCE [LARGE SCALE GENOMIC DNA]</scope>
    <source>
        <strain evidence="2 3">OLC4459-A17</strain>
    </source>
</reference>
<proteinExistence type="predicted"/>
<dbReference type="RefSeq" id="WP_046388432.1">
    <property type="nucleotide sequence ID" value="NZ_JADFBD010000009.1"/>
</dbReference>
<accession>A0A6L6GCX0</accession>